<dbReference type="EMBL" id="MN233792">
    <property type="protein sequence ID" value="QHB21684.1"/>
    <property type="molecule type" value="Genomic_DNA"/>
</dbReference>
<gene>
    <name evidence="2" type="primary">Djdp</name>
    <name evidence="2" type="ORF">Eudi_ORF25</name>
</gene>
<accession>A0AAE6V0E9</accession>
<name>A0AAE6V0E9_9ABAC</name>
<feature type="domain" description="RRM" evidence="1">
    <location>
        <begin position="304"/>
        <end position="353"/>
    </location>
</feature>
<dbReference type="SUPFAM" id="SSF54928">
    <property type="entry name" value="RNA-binding domain, RBD"/>
    <property type="match status" value="1"/>
</dbReference>
<dbReference type="InterPro" id="IPR035979">
    <property type="entry name" value="RBD_domain_sf"/>
</dbReference>
<dbReference type="Proteomes" id="UP000830275">
    <property type="component" value="Segment"/>
</dbReference>
<sequence length="398" mass="45003">MDLRSRRITAAADGSIARTLSVKPQITKFKSPSSLSTKTPAPLSTVRKKPDLIKTAASRTKLKSPTQLVFVDTTDNETDNEINMSNDNDDYEYDDYGFNYGVATPAAVSISLARKRQSTGSLLNGDGNDRTKLIKLGSLYEKNLLSLNFYEIFDVDADDVNFNFMLNNSYELLEKMYSSVNTTPSDAQNSAQTVMDTIIFAYSVLTNPALRSIYDKFLSIKDSQLFKNVRDQLQNYDKSLETLAYDVLKPLRVQIERLVNNDVVHAALMQHFVKKHSAAVQMRPAALNRILITWILHSRNTNNENVTIESLQQYFKAYGHINGIVMCQKKKNCALLEFSSSSSVTRVLTESKGIYKITPLNKWTLNAETLSKLKSILNRITVLEKRFLLYQNINSMII</sequence>
<keyword evidence="3" id="KW-1185">Reference proteome</keyword>
<evidence type="ECO:0000313" key="3">
    <source>
        <dbReference type="Proteomes" id="UP000830275"/>
    </source>
</evidence>
<dbReference type="InterPro" id="IPR000504">
    <property type="entry name" value="RRM_dom"/>
</dbReference>
<dbReference type="Gene3D" id="3.30.70.330">
    <property type="match status" value="1"/>
</dbReference>
<organism evidence="2 3">
    <name type="scientific">Artaxa digramma nucleopolyhedrovirus</name>
    <dbReference type="NCBI Taxonomy" id="3070910"/>
    <lineage>
        <taxon>Viruses</taxon>
        <taxon>Viruses incertae sedis</taxon>
        <taxon>Naldaviricetes</taxon>
        <taxon>Lefavirales</taxon>
        <taxon>Baculoviridae</taxon>
        <taxon>Alphabaculovirus</taxon>
        <taxon>Alphabaculovirus ardigrammae</taxon>
    </lineage>
</organism>
<proteinExistence type="predicted"/>
<evidence type="ECO:0000259" key="1">
    <source>
        <dbReference type="Pfam" id="PF00076"/>
    </source>
</evidence>
<dbReference type="Pfam" id="PF00076">
    <property type="entry name" value="RRM_1"/>
    <property type="match status" value="1"/>
</dbReference>
<protein>
    <submittedName>
        <fullName evidence="2">Djdp</fullName>
    </submittedName>
</protein>
<evidence type="ECO:0000313" key="2">
    <source>
        <dbReference type="EMBL" id="QHB21684.1"/>
    </source>
</evidence>
<reference evidence="2 3" key="1">
    <citation type="journal article" date="2019" name="Viruses">
        <title>Genome Analysis of a Novel Clade II.b Alphabaculovirus Obtained from Artaxa digramma.</title>
        <authorList>
            <person name="Li J."/>
            <person name="Duan X."/>
            <person name="Wang Q."/>
            <person name="Zhang L."/>
            <person name="Deng F."/>
            <person name="Wang H."/>
            <person name="Hu Z."/>
            <person name="Wang M."/>
            <person name="Wang J."/>
        </authorList>
    </citation>
    <scope>NUCLEOTIDE SEQUENCE [LARGE SCALE GENOMIC DNA]</scope>
    <source>
        <strain evidence="2 3">424</strain>
    </source>
</reference>
<dbReference type="GO" id="GO:0003723">
    <property type="term" value="F:RNA binding"/>
    <property type="evidence" value="ECO:0007669"/>
    <property type="project" value="InterPro"/>
</dbReference>
<dbReference type="InterPro" id="IPR012677">
    <property type="entry name" value="Nucleotide-bd_a/b_plait_sf"/>
</dbReference>